<evidence type="ECO:0008006" key="3">
    <source>
        <dbReference type="Google" id="ProtNLM"/>
    </source>
</evidence>
<evidence type="ECO:0000313" key="2">
    <source>
        <dbReference type="Proteomes" id="UP000294721"/>
    </source>
</evidence>
<comment type="caution">
    <text evidence="1">The sequence shown here is derived from an EMBL/GenBank/DDBJ whole genome shotgun (WGS) entry which is preliminary data.</text>
</comment>
<name>A0ABY2C0P8_9NEIS</name>
<proteinExistence type="predicted"/>
<sequence length="273" mass="30538">MHDLAVVVVTVCRKSLLRAVNSVFQQDFSGRIQVLIGVDKDLSGKSGQWQKQLQKACPPNCSLLWFDPGYSTSRRHGGIHRCFYGGSLRTVLSFLADSPLVMYLDDDDWLAPEHCRLTVQALQGRTWAFSHCIYSDGNKSQGLCVDLLESVGPDKGVYAENFGGFVRPSGLLLDKTKVAHILYLWADSPNEQGDAEDRLIFEQLKPTPFGETGAATVFYALDPADRMHQTRLAYIREHGADFQSVDKAGSVRENKSAGSIIWRRIKHKYKNSK</sequence>
<organism evidence="1 2">
    <name type="scientific">Uruburuella suis</name>
    <dbReference type="NCBI Taxonomy" id="252130"/>
    <lineage>
        <taxon>Bacteria</taxon>
        <taxon>Pseudomonadati</taxon>
        <taxon>Pseudomonadota</taxon>
        <taxon>Betaproteobacteria</taxon>
        <taxon>Neisseriales</taxon>
        <taxon>Neisseriaceae</taxon>
        <taxon>Uruburuella</taxon>
    </lineage>
</organism>
<gene>
    <name evidence="1" type="ORF">EV680_10452</name>
</gene>
<reference evidence="1 2" key="1">
    <citation type="submission" date="2019-03" db="EMBL/GenBank/DDBJ databases">
        <title>Genomic Encyclopedia of Type Strains, Phase IV (KMG-IV): sequencing the most valuable type-strain genomes for metagenomic binning, comparative biology and taxonomic classification.</title>
        <authorList>
            <person name="Goeker M."/>
        </authorList>
    </citation>
    <scope>NUCLEOTIDE SEQUENCE [LARGE SCALE GENOMIC DNA]</scope>
    <source>
        <strain evidence="1 2">DSM 17474</strain>
    </source>
</reference>
<accession>A0ABY2C0P8</accession>
<dbReference type="RefSeq" id="WP_207894267.1">
    <property type="nucleotide sequence ID" value="NZ_CALJUB010000125.1"/>
</dbReference>
<dbReference type="SUPFAM" id="SSF53448">
    <property type="entry name" value="Nucleotide-diphospho-sugar transferases"/>
    <property type="match status" value="1"/>
</dbReference>
<dbReference type="EMBL" id="SLXE01000004">
    <property type="protein sequence ID" value="TCP09187.1"/>
    <property type="molecule type" value="Genomic_DNA"/>
</dbReference>
<dbReference type="InterPro" id="IPR029044">
    <property type="entry name" value="Nucleotide-diphossugar_trans"/>
</dbReference>
<protein>
    <recommendedName>
        <fullName evidence="3">Glycosyl transferase family 2</fullName>
    </recommendedName>
</protein>
<dbReference type="Proteomes" id="UP000294721">
    <property type="component" value="Unassembled WGS sequence"/>
</dbReference>
<evidence type="ECO:0000313" key="1">
    <source>
        <dbReference type="EMBL" id="TCP09187.1"/>
    </source>
</evidence>
<keyword evidence="2" id="KW-1185">Reference proteome</keyword>
<dbReference type="Gene3D" id="3.90.550.10">
    <property type="entry name" value="Spore Coat Polysaccharide Biosynthesis Protein SpsA, Chain A"/>
    <property type="match status" value="1"/>
</dbReference>